<name>A0A922MX22_SPOEX</name>
<evidence type="ECO:0000259" key="13">
    <source>
        <dbReference type="PROSITE" id="PS50240"/>
    </source>
</evidence>
<dbReference type="InterPro" id="IPR033116">
    <property type="entry name" value="TRYPSIN_SER"/>
</dbReference>
<dbReference type="FunFam" id="2.40.10.10:FF:000068">
    <property type="entry name" value="transmembrane protease serine 2"/>
    <property type="match status" value="1"/>
</dbReference>
<organism evidence="14 15">
    <name type="scientific">Spodoptera exigua</name>
    <name type="common">Beet armyworm</name>
    <name type="synonym">Noctua fulgens</name>
    <dbReference type="NCBI Taxonomy" id="7107"/>
    <lineage>
        <taxon>Eukaryota</taxon>
        <taxon>Metazoa</taxon>
        <taxon>Ecdysozoa</taxon>
        <taxon>Arthropoda</taxon>
        <taxon>Hexapoda</taxon>
        <taxon>Insecta</taxon>
        <taxon>Pterygota</taxon>
        <taxon>Neoptera</taxon>
        <taxon>Endopterygota</taxon>
        <taxon>Lepidoptera</taxon>
        <taxon>Glossata</taxon>
        <taxon>Ditrysia</taxon>
        <taxon>Noctuoidea</taxon>
        <taxon>Noctuidae</taxon>
        <taxon>Amphipyrinae</taxon>
        <taxon>Spodoptera</taxon>
    </lineage>
</organism>
<evidence type="ECO:0000256" key="4">
    <source>
        <dbReference type="ARBA" id="ARBA00022801"/>
    </source>
</evidence>
<evidence type="ECO:0000313" key="14">
    <source>
        <dbReference type="EMBL" id="KAH9644573.1"/>
    </source>
</evidence>
<evidence type="ECO:0000256" key="2">
    <source>
        <dbReference type="ARBA" id="ARBA00022656"/>
    </source>
</evidence>
<keyword evidence="5 11" id="KW-0720">Serine protease</keyword>
<dbReference type="Gene3D" id="2.40.10.10">
    <property type="entry name" value="Trypsin-like serine proteases"/>
    <property type="match status" value="2"/>
</dbReference>
<dbReference type="PANTHER" id="PTHR24276:SF91">
    <property type="entry name" value="AT26814P-RELATED"/>
    <property type="match status" value="1"/>
</dbReference>
<keyword evidence="7" id="KW-1199">Hemostasis impairing toxin</keyword>
<proteinExistence type="inferred from homology"/>
<feature type="domain" description="Peptidase S1" evidence="13">
    <location>
        <begin position="24"/>
        <end position="418"/>
    </location>
</feature>
<evidence type="ECO:0000256" key="9">
    <source>
        <dbReference type="ARBA" id="ARBA00055534"/>
    </source>
</evidence>
<dbReference type="PROSITE" id="PS50240">
    <property type="entry name" value="TRYPSIN_DOM"/>
    <property type="match status" value="1"/>
</dbReference>
<keyword evidence="4 11" id="KW-0378">Hydrolase</keyword>
<evidence type="ECO:0000256" key="1">
    <source>
        <dbReference type="ARBA" id="ARBA00004239"/>
    </source>
</evidence>
<evidence type="ECO:0000256" key="8">
    <source>
        <dbReference type="ARBA" id="ARBA00024195"/>
    </source>
</evidence>
<evidence type="ECO:0000313" key="15">
    <source>
        <dbReference type="Proteomes" id="UP000814243"/>
    </source>
</evidence>
<dbReference type="GO" id="GO:0005576">
    <property type="term" value="C:extracellular region"/>
    <property type="evidence" value="ECO:0007669"/>
    <property type="project" value="UniProtKB-SubCell"/>
</dbReference>
<feature type="chain" id="PRO_5037847639" description="Peptidase S1 domain-containing protein" evidence="12">
    <location>
        <begin position="17"/>
        <end position="418"/>
    </location>
</feature>
<evidence type="ECO:0000256" key="12">
    <source>
        <dbReference type="SAM" id="SignalP"/>
    </source>
</evidence>
<gene>
    <name evidence="14" type="ORF">HF086_009148</name>
</gene>
<dbReference type="SMART" id="SM00020">
    <property type="entry name" value="Tryp_SPc"/>
    <property type="match status" value="2"/>
</dbReference>
<keyword evidence="6" id="KW-1015">Disulfide bond</keyword>
<evidence type="ECO:0000256" key="5">
    <source>
        <dbReference type="ARBA" id="ARBA00022825"/>
    </source>
</evidence>
<dbReference type="GO" id="GO:0090729">
    <property type="term" value="F:toxin activity"/>
    <property type="evidence" value="ECO:0007669"/>
    <property type="project" value="UniProtKB-KW"/>
</dbReference>
<accession>A0A922MX22</accession>
<keyword evidence="12" id="KW-0732">Signal</keyword>
<dbReference type="PROSITE" id="PS00134">
    <property type="entry name" value="TRYPSIN_HIS"/>
    <property type="match status" value="1"/>
</dbReference>
<dbReference type="EMBL" id="JACEFF010000077">
    <property type="protein sequence ID" value="KAH9644573.1"/>
    <property type="molecule type" value="Genomic_DNA"/>
</dbReference>
<reference evidence="14" key="1">
    <citation type="journal article" date="2021" name="G3 (Bethesda)">
        <title>Genome and transcriptome analysis of the beet armyworm Spodoptera exigua reveals targets for pest control. .</title>
        <authorList>
            <person name="Simon S."/>
            <person name="Breeschoten T."/>
            <person name="Jansen H.J."/>
            <person name="Dirks R.P."/>
            <person name="Schranz M.E."/>
            <person name="Ros V.I.D."/>
        </authorList>
    </citation>
    <scope>NUCLEOTIDE SEQUENCE</scope>
    <source>
        <strain evidence="14">TB_SE_WUR_2020</strain>
    </source>
</reference>
<dbReference type="Pfam" id="PF00089">
    <property type="entry name" value="Trypsin"/>
    <property type="match status" value="2"/>
</dbReference>
<evidence type="ECO:0000256" key="10">
    <source>
        <dbReference type="ARBA" id="ARBA00084094"/>
    </source>
</evidence>
<dbReference type="InterPro" id="IPR001314">
    <property type="entry name" value="Peptidase_S1A"/>
</dbReference>
<dbReference type="PANTHER" id="PTHR24276">
    <property type="entry name" value="POLYSERASE-RELATED"/>
    <property type="match status" value="1"/>
</dbReference>
<comment type="subcellular location">
    <subcellularLocation>
        <location evidence="1">Secreted</location>
        <location evidence="1">Extracellular space</location>
    </subcellularLocation>
</comment>
<dbReference type="InterPro" id="IPR018114">
    <property type="entry name" value="TRYPSIN_HIS"/>
</dbReference>
<keyword evidence="3 11" id="KW-0645">Protease</keyword>
<dbReference type="InterPro" id="IPR009003">
    <property type="entry name" value="Peptidase_S1_PA"/>
</dbReference>
<dbReference type="PROSITE" id="PS00135">
    <property type="entry name" value="TRYPSIN_SER"/>
    <property type="match status" value="2"/>
</dbReference>
<keyword evidence="10" id="KW-1205">Fibrinolytic toxin</keyword>
<evidence type="ECO:0000256" key="6">
    <source>
        <dbReference type="ARBA" id="ARBA00023157"/>
    </source>
</evidence>
<dbReference type="PRINTS" id="PR00722">
    <property type="entry name" value="CHYMOTRYPSIN"/>
</dbReference>
<dbReference type="FunFam" id="2.40.10.10:FF:000002">
    <property type="entry name" value="Transmembrane protease serine"/>
    <property type="match status" value="1"/>
</dbReference>
<dbReference type="GO" id="GO:0004252">
    <property type="term" value="F:serine-type endopeptidase activity"/>
    <property type="evidence" value="ECO:0007669"/>
    <property type="project" value="InterPro"/>
</dbReference>
<evidence type="ECO:0000256" key="3">
    <source>
        <dbReference type="ARBA" id="ARBA00022670"/>
    </source>
</evidence>
<dbReference type="CDD" id="cd00190">
    <property type="entry name" value="Tryp_SPc"/>
    <property type="match status" value="1"/>
</dbReference>
<feature type="signal peptide" evidence="12">
    <location>
        <begin position="1"/>
        <end position="16"/>
    </location>
</feature>
<comment type="similarity">
    <text evidence="8">Belongs to the peptidase S1 family. CLIP subfamily.</text>
</comment>
<comment type="caution">
    <text evidence="14">The sequence shown here is derived from an EMBL/GenBank/DDBJ whole genome shotgun (WGS) entry which is preliminary data.</text>
</comment>
<evidence type="ECO:0000256" key="7">
    <source>
        <dbReference type="ARBA" id="ARBA00023240"/>
    </source>
</evidence>
<dbReference type="Proteomes" id="UP000814243">
    <property type="component" value="Unassembled WGS sequence"/>
</dbReference>
<sequence>MRVFIALLGCIAAVTAVPAFPQRIVGGSLTTVDQYPTIVSLLFSWSATSFFQNCGGTIITNRAILTAAHCPFRDSPLSWRVRAGSSYANSGGTVYALDSIIINPNYNTWSMDFDVAIMRTSQVISFNNVVKAASVAGPNYNLADNQVVWAAGWGTTSSGGPASEQLRHVQIWTVNQIACRDRYAAGGATITDNMLCSGVLDVGGRDQCQGDSGGPLYHNGIVVGVCSWGFGCAQPHGDAVYKWRARAGSSLANSGGTVYAINSCTIHPSFSFRTMNNDIAILRTAVAIINSSAKPVSIAGVNYNLPDNQVVWAAGWGTTLVGVAPGEQLRHIQGWTINQKTCASSYATFGANVTANMLCFGWPLGGVRDQCQGDSGGPIYHNGNLVGISSWGYGCANAAYPGVNTRISKLATWIQTNA</sequence>
<dbReference type="AlphaFoldDB" id="A0A922MX22"/>
<dbReference type="InterPro" id="IPR043504">
    <property type="entry name" value="Peptidase_S1_PA_chymotrypsin"/>
</dbReference>
<keyword evidence="2" id="KW-0800">Toxin</keyword>
<dbReference type="GO" id="GO:0006508">
    <property type="term" value="P:proteolysis"/>
    <property type="evidence" value="ECO:0007669"/>
    <property type="project" value="UniProtKB-KW"/>
</dbReference>
<dbReference type="SUPFAM" id="SSF50494">
    <property type="entry name" value="Trypsin-like serine proteases"/>
    <property type="match status" value="2"/>
</dbReference>
<comment type="function">
    <text evidence="9">Fibrinolytic activity; shows preferential cleavage of Arg-Gly bonds in all three fibrinogen chains. Contact with the caterpillars causes severe bleeding, due the anticoagulant effect of the protein.</text>
</comment>
<evidence type="ECO:0000256" key="11">
    <source>
        <dbReference type="RuleBase" id="RU363034"/>
    </source>
</evidence>
<dbReference type="InterPro" id="IPR001254">
    <property type="entry name" value="Trypsin_dom"/>
</dbReference>
<dbReference type="InterPro" id="IPR050430">
    <property type="entry name" value="Peptidase_S1"/>
</dbReference>
<protein>
    <recommendedName>
        <fullName evidence="13">Peptidase S1 domain-containing protein</fullName>
    </recommendedName>
</protein>